<dbReference type="Pfam" id="PF00781">
    <property type="entry name" value="DAGK_cat"/>
    <property type="match status" value="1"/>
</dbReference>
<dbReference type="RefSeq" id="XP_069198162.1">
    <property type="nucleotide sequence ID" value="XM_069345957.1"/>
</dbReference>
<dbReference type="PANTHER" id="PTHR12358">
    <property type="entry name" value="SPHINGOSINE KINASE"/>
    <property type="match status" value="1"/>
</dbReference>
<evidence type="ECO:0000313" key="2">
    <source>
        <dbReference type="EMBL" id="KAL1301886.1"/>
    </source>
</evidence>
<dbReference type="InterPro" id="IPR017438">
    <property type="entry name" value="ATP-NAD_kinase_N"/>
</dbReference>
<reference evidence="2 3" key="1">
    <citation type="submission" date="2024-07" db="EMBL/GenBank/DDBJ databases">
        <title>Draft sequence of the Neodothiora populina.</title>
        <authorList>
            <person name="Drown D.D."/>
            <person name="Schuette U.S."/>
            <person name="Buechlein A.B."/>
            <person name="Rusch D.R."/>
            <person name="Winton L.W."/>
            <person name="Adams G.A."/>
        </authorList>
    </citation>
    <scope>NUCLEOTIDE SEQUENCE [LARGE SCALE GENOMIC DNA]</scope>
    <source>
        <strain evidence="2 3">CPC 39397</strain>
    </source>
</reference>
<protein>
    <recommendedName>
        <fullName evidence="1">DAGKc domain-containing protein</fullName>
    </recommendedName>
</protein>
<sequence length="370" mass="40587">MASVAKYNSQYGWRQVHVVISVASGTRQAEDFYKSKIAPLLGNIKVEYQSHTTTSADSIIELTTDVFIPNAERGIPQTILLLSGDGGMVDIVNTFMNTPTFSDRDRQQYCKPIIAIFPLGTGNALASSLKVEADDAASITALLDGTPRSLPIFRAKVSPGARLLTNEARDEVVLPQNAAWGCVVCSWGLHASLVADSDTAECRKHGAQRFAMAAKENLFPADGQVAHSYAGRVSVLRKNEGDWEELERKHHAYVLATLVSNLEKTFTISPESKPLDGKLRLVHFGPMDGDAVMEIMKAAYDNGKHVQDPDVSYEAIQGVRIDFDEEDARWRRICVDGKIIGVETGGYVEVTKEAEDVLDVLVCEMIGHQY</sequence>
<dbReference type="Gene3D" id="2.60.200.40">
    <property type="match status" value="1"/>
</dbReference>
<organism evidence="2 3">
    <name type="scientific">Neodothiora populina</name>
    <dbReference type="NCBI Taxonomy" id="2781224"/>
    <lineage>
        <taxon>Eukaryota</taxon>
        <taxon>Fungi</taxon>
        <taxon>Dikarya</taxon>
        <taxon>Ascomycota</taxon>
        <taxon>Pezizomycotina</taxon>
        <taxon>Dothideomycetes</taxon>
        <taxon>Dothideomycetidae</taxon>
        <taxon>Dothideales</taxon>
        <taxon>Dothioraceae</taxon>
        <taxon>Neodothiora</taxon>
    </lineage>
</organism>
<dbReference type="SUPFAM" id="SSF111331">
    <property type="entry name" value="NAD kinase/diacylglycerol kinase-like"/>
    <property type="match status" value="1"/>
</dbReference>
<accession>A0ABR3P6U9</accession>
<proteinExistence type="predicted"/>
<dbReference type="Proteomes" id="UP001562354">
    <property type="component" value="Unassembled WGS sequence"/>
</dbReference>
<dbReference type="PROSITE" id="PS50146">
    <property type="entry name" value="DAGK"/>
    <property type="match status" value="1"/>
</dbReference>
<evidence type="ECO:0000313" key="3">
    <source>
        <dbReference type="Proteomes" id="UP001562354"/>
    </source>
</evidence>
<dbReference type="InterPro" id="IPR001206">
    <property type="entry name" value="Diacylglycerol_kinase_cat_dom"/>
</dbReference>
<name>A0ABR3P6U9_9PEZI</name>
<gene>
    <name evidence="2" type="ORF">AAFC00_006066</name>
</gene>
<dbReference type="InterPro" id="IPR050187">
    <property type="entry name" value="Lipid_Phosphate_FormReg"/>
</dbReference>
<dbReference type="GeneID" id="95979765"/>
<keyword evidence="3" id="KW-1185">Reference proteome</keyword>
<feature type="domain" description="DAGKc" evidence="1">
    <location>
        <begin position="11"/>
        <end position="160"/>
    </location>
</feature>
<dbReference type="Gene3D" id="3.40.50.10330">
    <property type="entry name" value="Probable inorganic polyphosphate/atp-NAD kinase, domain 1"/>
    <property type="match status" value="1"/>
</dbReference>
<comment type="caution">
    <text evidence="2">The sequence shown here is derived from an EMBL/GenBank/DDBJ whole genome shotgun (WGS) entry which is preliminary data.</text>
</comment>
<evidence type="ECO:0000259" key="1">
    <source>
        <dbReference type="PROSITE" id="PS50146"/>
    </source>
</evidence>
<dbReference type="EMBL" id="JBFMKM010000013">
    <property type="protein sequence ID" value="KAL1301886.1"/>
    <property type="molecule type" value="Genomic_DNA"/>
</dbReference>
<dbReference type="PANTHER" id="PTHR12358:SF108">
    <property type="entry name" value="DAGKC DOMAIN-CONTAINING PROTEIN"/>
    <property type="match status" value="1"/>
</dbReference>
<dbReference type="InterPro" id="IPR016064">
    <property type="entry name" value="NAD/diacylglycerol_kinase_sf"/>
</dbReference>